<keyword evidence="3" id="KW-0812">Transmembrane</keyword>
<dbReference type="AlphaFoldDB" id="A0A4Y8SPN5"/>
<dbReference type="Pfam" id="PF00149">
    <property type="entry name" value="Metallophos"/>
    <property type="match status" value="1"/>
</dbReference>
<dbReference type="Gene3D" id="3.60.21.10">
    <property type="match status" value="1"/>
</dbReference>
<gene>
    <name evidence="5" type="ORF">E2R66_01230</name>
</gene>
<feature type="transmembrane region" description="Helical" evidence="3">
    <location>
        <begin position="38"/>
        <end position="56"/>
    </location>
</feature>
<accession>A0A4Y8SPN5</accession>
<dbReference type="InterPro" id="IPR029052">
    <property type="entry name" value="Metallo-depent_PP-like"/>
</dbReference>
<dbReference type="EMBL" id="SOZE01000001">
    <property type="protein sequence ID" value="TFF40999.1"/>
    <property type="molecule type" value="Genomic_DNA"/>
</dbReference>
<comment type="caution">
    <text evidence="5">The sequence shown here is derived from an EMBL/GenBank/DDBJ whole genome shotgun (WGS) entry which is preliminary data.</text>
</comment>
<sequence length="442" mass="49851">MTILLIIVLLAIDYYILRGLQTAFNKKKFIHKKWFNRFYWGSSIFLITGLFSAIYVQMGGVGLRGALLFLFFITFIFKIFYVLFILVDDVRRFVVYLIRKNKKQDTATAAATATSSPNTATATATNEATVAAEEPTFKSIPRSEFLMKAGLLAGAIPLYGIKHNMSKGLYDYQVQNIDLYLPNLPKAFDGMRIGQISDIHSGSFHSKWQMKAGVEMLLKQKADVIFFTGDLVNGQTWEVKHYIDVFNKVRAPLGVYSILGNHDYGDYGKWPTPADKAKNNADMVAAHKELGWDLLVDVNRRLKVGNAEIGILGIGNWGEMSRFPKYGRMDKAVVDTDDLPVKLLLSHDPSHWRAEVIPKYPQIDAMFSGHTHGMQFGVRTPDFQWSPIEYVYTEWAGLYREAHQQIYVNVGYGFLGYPGRIGILPEITIFTLKAGADPSLKA</sequence>
<name>A0A4Y8SPN5_9SPHI</name>
<dbReference type="GO" id="GO:0016020">
    <property type="term" value="C:membrane"/>
    <property type="evidence" value="ECO:0007669"/>
    <property type="project" value="GOC"/>
</dbReference>
<feature type="transmembrane region" description="Helical" evidence="3">
    <location>
        <begin position="68"/>
        <end position="87"/>
    </location>
</feature>
<protein>
    <submittedName>
        <fullName evidence="5">Metallophosphoesterase</fullName>
    </submittedName>
</protein>
<keyword evidence="1" id="KW-0479">Metal-binding</keyword>
<keyword evidence="6" id="KW-1185">Reference proteome</keyword>
<evidence type="ECO:0000313" key="6">
    <source>
        <dbReference type="Proteomes" id="UP000297540"/>
    </source>
</evidence>
<dbReference type="GO" id="GO:0008758">
    <property type="term" value="F:UDP-2,3-diacylglucosamine hydrolase activity"/>
    <property type="evidence" value="ECO:0007669"/>
    <property type="project" value="TreeGrafter"/>
</dbReference>
<organism evidence="5 6">
    <name type="scientific">Mucilaginibacter psychrotolerans</name>
    <dbReference type="NCBI Taxonomy" id="1524096"/>
    <lineage>
        <taxon>Bacteria</taxon>
        <taxon>Pseudomonadati</taxon>
        <taxon>Bacteroidota</taxon>
        <taxon>Sphingobacteriia</taxon>
        <taxon>Sphingobacteriales</taxon>
        <taxon>Sphingobacteriaceae</taxon>
        <taxon>Mucilaginibacter</taxon>
    </lineage>
</organism>
<dbReference type="InterPro" id="IPR004843">
    <property type="entry name" value="Calcineurin-like_PHP"/>
</dbReference>
<evidence type="ECO:0000313" key="5">
    <source>
        <dbReference type="EMBL" id="TFF40999.1"/>
    </source>
</evidence>
<dbReference type="GO" id="GO:0046872">
    <property type="term" value="F:metal ion binding"/>
    <property type="evidence" value="ECO:0007669"/>
    <property type="project" value="UniProtKB-KW"/>
</dbReference>
<dbReference type="GO" id="GO:0009245">
    <property type="term" value="P:lipid A biosynthetic process"/>
    <property type="evidence" value="ECO:0007669"/>
    <property type="project" value="TreeGrafter"/>
</dbReference>
<proteinExistence type="predicted"/>
<keyword evidence="3" id="KW-0472">Membrane</keyword>
<dbReference type="OrthoDB" id="9780884at2"/>
<dbReference type="PANTHER" id="PTHR31302:SF31">
    <property type="entry name" value="PHOSPHODIESTERASE YAEI"/>
    <property type="match status" value="1"/>
</dbReference>
<evidence type="ECO:0000256" key="3">
    <source>
        <dbReference type="SAM" id="Phobius"/>
    </source>
</evidence>
<dbReference type="SUPFAM" id="SSF56300">
    <property type="entry name" value="Metallo-dependent phosphatases"/>
    <property type="match status" value="1"/>
</dbReference>
<evidence type="ECO:0000256" key="1">
    <source>
        <dbReference type="ARBA" id="ARBA00022723"/>
    </source>
</evidence>
<dbReference type="InterPro" id="IPR051158">
    <property type="entry name" value="Metallophosphoesterase_sf"/>
</dbReference>
<dbReference type="PANTHER" id="PTHR31302">
    <property type="entry name" value="TRANSMEMBRANE PROTEIN WITH METALLOPHOSPHOESTERASE DOMAIN-RELATED"/>
    <property type="match status" value="1"/>
</dbReference>
<keyword evidence="2" id="KW-0378">Hydrolase</keyword>
<evidence type="ECO:0000256" key="2">
    <source>
        <dbReference type="ARBA" id="ARBA00022801"/>
    </source>
</evidence>
<keyword evidence="3" id="KW-1133">Transmembrane helix</keyword>
<dbReference type="Proteomes" id="UP000297540">
    <property type="component" value="Unassembled WGS sequence"/>
</dbReference>
<evidence type="ECO:0000259" key="4">
    <source>
        <dbReference type="Pfam" id="PF00149"/>
    </source>
</evidence>
<feature type="domain" description="Calcineurin-like phosphoesterase" evidence="4">
    <location>
        <begin position="191"/>
        <end position="373"/>
    </location>
</feature>
<reference evidence="5 6" key="1">
    <citation type="journal article" date="2017" name="Int. J. Syst. Evol. Microbiol.">
        <title>Mucilaginibacterpsychrotolerans sp. nov., isolated from peatlands.</title>
        <authorList>
            <person name="Deng Y."/>
            <person name="Shen L."/>
            <person name="Xu B."/>
            <person name="Liu Y."/>
            <person name="Gu Z."/>
            <person name="Liu H."/>
            <person name="Zhou Y."/>
        </authorList>
    </citation>
    <scope>NUCLEOTIDE SEQUENCE [LARGE SCALE GENOMIC DNA]</scope>
    <source>
        <strain evidence="5 6">NH7-4</strain>
    </source>
</reference>